<dbReference type="GO" id="GO:0032182">
    <property type="term" value="F:ubiquitin-like protein binding"/>
    <property type="evidence" value="ECO:0007669"/>
    <property type="project" value="TreeGrafter"/>
</dbReference>
<dbReference type="InterPro" id="IPR014764">
    <property type="entry name" value="DCN-prot"/>
</dbReference>
<dbReference type="GO" id="GO:0031624">
    <property type="term" value="F:ubiquitin conjugating enzyme binding"/>
    <property type="evidence" value="ECO:0007669"/>
    <property type="project" value="TreeGrafter"/>
</dbReference>
<dbReference type="EMBL" id="APWK03000089">
    <property type="protein sequence ID" value="PHH51593.1"/>
    <property type="molecule type" value="Genomic_DNA"/>
</dbReference>
<dbReference type="Pfam" id="PF03556">
    <property type="entry name" value="Cullin_binding"/>
    <property type="match status" value="1"/>
</dbReference>
<dbReference type="OrthoDB" id="27198at2759"/>
<dbReference type="Gene3D" id="1.10.238.200">
    <property type="entry name" value="Cullin, PONY binding domain"/>
    <property type="match status" value="1"/>
</dbReference>
<reference evidence="3 4" key="2">
    <citation type="journal article" date="2013" name="IMA Fungus">
        <title>IMA Genome-F 1: Ceratocystis fimbriata: Draft nuclear genome sequence for the plant pathogen, Ceratocystis fimbriata.</title>
        <authorList>
            <person name="Wilken P.M."/>
            <person name="Steenkamp E.T."/>
            <person name="Wingfield M.J."/>
            <person name="de Beer Z.W."/>
            <person name="Wingfield B.D."/>
        </authorList>
    </citation>
    <scope>NUCLEOTIDE SEQUENCE [LARGE SCALE GENOMIC DNA]</scope>
    <source>
        <strain evidence="3 4">CBS 114723</strain>
    </source>
</reference>
<keyword evidence="4" id="KW-1185">Reference proteome</keyword>
<dbReference type="AlphaFoldDB" id="A0A2C5X0M5"/>
<feature type="domain" description="DCUN1" evidence="2">
    <location>
        <begin position="74"/>
        <end position="276"/>
    </location>
</feature>
<sequence>MPTSAVVRSLTSQFQIMTGDSEKTAAKSSMSFRDIKQGIRSWKKAGVALSSQSRLESQQRRTPQGYVASNNKYSQEAPLNQIFNSLRGASDPKDSIGIESSMTYLAETLNVNLENAEMFVALEAVRAPSIGQITRQGFMEGWSSKGIDANTKAHAAYIRDYTNLLSRDPGYFKTVYRYAFVVGKEPDQKSLSLENATIYWNMLFGTPGWQWKTANYDWLSLWVEYLNEHYPRPVNKDMWNQTLEFARKAVEDETLSFWNEDGAWPSVIDGFVAWFYEKFGDPRGKAKEGDDEESD</sequence>
<dbReference type="Gene3D" id="1.10.238.10">
    <property type="entry name" value="EF-hand"/>
    <property type="match status" value="1"/>
</dbReference>
<evidence type="ECO:0000256" key="1">
    <source>
        <dbReference type="RuleBase" id="RU410713"/>
    </source>
</evidence>
<evidence type="ECO:0000313" key="3">
    <source>
        <dbReference type="EMBL" id="PHH51593.1"/>
    </source>
</evidence>
<name>A0A2C5X0M5_9PEZI</name>
<dbReference type="InterPro" id="IPR005176">
    <property type="entry name" value="PONY_dom"/>
</dbReference>
<dbReference type="InterPro" id="IPR042460">
    <property type="entry name" value="DCN1-like_PONY"/>
</dbReference>
<dbReference type="GO" id="GO:0097602">
    <property type="term" value="F:cullin family protein binding"/>
    <property type="evidence" value="ECO:0007669"/>
    <property type="project" value="TreeGrafter"/>
</dbReference>
<dbReference type="Proteomes" id="UP000222788">
    <property type="component" value="Unassembled WGS sequence"/>
</dbReference>
<accession>A0A2C5X0M5</accession>
<dbReference type="STRING" id="1035309.A0A2C5X0M5"/>
<proteinExistence type="predicted"/>
<dbReference type="GO" id="GO:0000151">
    <property type="term" value="C:ubiquitin ligase complex"/>
    <property type="evidence" value="ECO:0007669"/>
    <property type="project" value="TreeGrafter"/>
</dbReference>
<evidence type="ECO:0000259" key="2">
    <source>
        <dbReference type="PROSITE" id="PS51229"/>
    </source>
</evidence>
<organism evidence="3 4">
    <name type="scientific">Ceratocystis fimbriata CBS 114723</name>
    <dbReference type="NCBI Taxonomy" id="1035309"/>
    <lineage>
        <taxon>Eukaryota</taxon>
        <taxon>Fungi</taxon>
        <taxon>Dikarya</taxon>
        <taxon>Ascomycota</taxon>
        <taxon>Pezizomycotina</taxon>
        <taxon>Sordariomycetes</taxon>
        <taxon>Hypocreomycetidae</taxon>
        <taxon>Microascales</taxon>
        <taxon>Ceratocystidaceae</taxon>
        <taxon>Ceratocystis</taxon>
    </lineage>
</organism>
<dbReference type="PANTHER" id="PTHR12281">
    <property type="entry name" value="RP42 RELATED"/>
    <property type="match status" value="1"/>
</dbReference>
<protein>
    <recommendedName>
        <fullName evidence="1">Defective in cullin neddylation protein</fullName>
    </recommendedName>
</protein>
<dbReference type="GO" id="GO:0045116">
    <property type="term" value="P:protein neddylation"/>
    <property type="evidence" value="ECO:0007669"/>
    <property type="project" value="TreeGrafter"/>
</dbReference>
<dbReference type="PANTHER" id="PTHR12281:SF31">
    <property type="entry name" value="DCN1-LIKE PROTEIN 3"/>
    <property type="match status" value="1"/>
</dbReference>
<comment type="function">
    <text evidence="1">Neddylation of cullins play an essential role in the regulation of SCF-type complexes activity.</text>
</comment>
<gene>
    <name evidence="3" type="primary">dcn1</name>
    <name evidence="3" type="ORF">CFIMG_002237RA</name>
</gene>
<reference evidence="3 4" key="1">
    <citation type="journal article" date="2013" name="Fungal Biol.">
        <title>Analysis of microsatellite markers in the genome of the plant pathogen Ceratocystis fimbriata.</title>
        <authorList>
            <person name="Simpson M.C."/>
            <person name="Wilken P.M."/>
            <person name="Coetzee M.P."/>
            <person name="Wingfield M.J."/>
            <person name="Wingfield B.D."/>
        </authorList>
    </citation>
    <scope>NUCLEOTIDE SEQUENCE [LARGE SCALE GENOMIC DNA]</scope>
    <source>
        <strain evidence="3 4">CBS 114723</strain>
    </source>
</reference>
<comment type="caution">
    <text evidence="3">The sequence shown here is derived from an EMBL/GenBank/DDBJ whole genome shotgun (WGS) entry which is preliminary data.</text>
</comment>
<evidence type="ECO:0000313" key="4">
    <source>
        <dbReference type="Proteomes" id="UP000222788"/>
    </source>
</evidence>
<dbReference type="PROSITE" id="PS51229">
    <property type="entry name" value="DCUN1"/>
    <property type="match status" value="1"/>
</dbReference>